<evidence type="ECO:0008006" key="4">
    <source>
        <dbReference type="Google" id="ProtNLM"/>
    </source>
</evidence>
<feature type="compositionally biased region" description="Basic residues" evidence="1">
    <location>
        <begin position="459"/>
        <end position="475"/>
    </location>
</feature>
<evidence type="ECO:0000313" key="2">
    <source>
        <dbReference type="EMBL" id="CZR68679.1"/>
    </source>
</evidence>
<gene>
    <name evidence="2" type="ORF">PAC_18578</name>
</gene>
<name>A0A1L7XUH1_9HELO</name>
<accession>A0A1L7XUH1</accession>
<keyword evidence="3" id="KW-1185">Reference proteome</keyword>
<feature type="region of interest" description="Disordered" evidence="1">
    <location>
        <begin position="418"/>
        <end position="484"/>
    </location>
</feature>
<dbReference type="Proteomes" id="UP000184330">
    <property type="component" value="Unassembled WGS sequence"/>
</dbReference>
<reference evidence="2 3" key="1">
    <citation type="submission" date="2016-03" db="EMBL/GenBank/DDBJ databases">
        <authorList>
            <person name="Ploux O."/>
        </authorList>
    </citation>
    <scope>NUCLEOTIDE SEQUENCE [LARGE SCALE GENOMIC DNA]</scope>
    <source>
        <strain evidence="2 3">UAMH 11012</strain>
    </source>
</reference>
<proteinExistence type="predicted"/>
<dbReference type="OrthoDB" id="2919524at2759"/>
<dbReference type="AlphaFoldDB" id="A0A1L7XUH1"/>
<dbReference type="EMBL" id="FJOG01000058">
    <property type="protein sequence ID" value="CZR68679.1"/>
    <property type="molecule type" value="Genomic_DNA"/>
</dbReference>
<feature type="compositionally biased region" description="Basic and acidic residues" evidence="1">
    <location>
        <begin position="444"/>
        <end position="458"/>
    </location>
</feature>
<evidence type="ECO:0000256" key="1">
    <source>
        <dbReference type="SAM" id="MobiDB-lite"/>
    </source>
</evidence>
<organism evidence="2 3">
    <name type="scientific">Phialocephala subalpina</name>
    <dbReference type="NCBI Taxonomy" id="576137"/>
    <lineage>
        <taxon>Eukaryota</taxon>
        <taxon>Fungi</taxon>
        <taxon>Dikarya</taxon>
        <taxon>Ascomycota</taxon>
        <taxon>Pezizomycotina</taxon>
        <taxon>Leotiomycetes</taxon>
        <taxon>Helotiales</taxon>
        <taxon>Mollisiaceae</taxon>
        <taxon>Phialocephala</taxon>
        <taxon>Phialocephala fortinii species complex</taxon>
    </lineage>
</organism>
<evidence type="ECO:0000313" key="3">
    <source>
        <dbReference type="Proteomes" id="UP000184330"/>
    </source>
</evidence>
<protein>
    <recommendedName>
        <fullName evidence="4">DUF218 domain-containing protein</fullName>
    </recommendedName>
</protein>
<sequence length="484" mass="55575">MSFTPSVEEVEKYLAADFQPIYEHLLREGLDNTGVPQPPKKWQEELQSTLRSRVSSIDPNHPDWKVIASQLCITPSEVSLMLEATPHPLFRTKHKAGYVTSANKANYLVNVLLGRIPTKWYPDIERSAFGIEDEAYNSFLLEAIKELLNSNPNRAIYSLFFFAAKIKCVNDHGRLPRNLELEEAENWPSIVHIRSYHWKDRYVFILVFGDSPVGQEKLSEASIEKAEVALSHNSLGFSTRFITCGTSIRPFGTKVVEAYELKQYLISRGVPAKQILIDAASEHTNSNIWNATLLAFRTGILFEHKLIAFMLKEQFDYVMGEVAGGMEKRSKEEVWAGELGDMYEYLTIDRGEIENSVVIGVKESVEECPNWRLMWKNHVGRGIELSEKVEEEEWDEEAIKEDRKIAGLKALLEKEGPVCEPTEEDLRENEEALTRLSDSEEEDQKPKTKNERQRERQNAKLKAKRVEKKEKKKQWRATAATKEK</sequence>